<dbReference type="Proteomes" id="UP000199421">
    <property type="component" value="Unassembled WGS sequence"/>
</dbReference>
<keyword evidence="1" id="KW-0812">Transmembrane</keyword>
<keyword evidence="3" id="KW-1185">Reference proteome</keyword>
<organism evidence="2 3">
    <name type="scientific">Olivibacter domesticus</name>
    <name type="common">Pseudosphingobacterium domesticum</name>
    <dbReference type="NCBI Taxonomy" id="407022"/>
    <lineage>
        <taxon>Bacteria</taxon>
        <taxon>Pseudomonadati</taxon>
        <taxon>Bacteroidota</taxon>
        <taxon>Sphingobacteriia</taxon>
        <taxon>Sphingobacteriales</taxon>
        <taxon>Sphingobacteriaceae</taxon>
        <taxon>Olivibacter</taxon>
    </lineage>
</organism>
<dbReference type="AlphaFoldDB" id="A0A1H7KEP0"/>
<proteinExistence type="predicted"/>
<dbReference type="RefSeq" id="WP_093320551.1">
    <property type="nucleotide sequence ID" value="NZ_FOAF01000001.1"/>
</dbReference>
<evidence type="ECO:0000313" key="2">
    <source>
        <dbReference type="EMBL" id="SEK85288.1"/>
    </source>
</evidence>
<name>A0A1H7KEP0_OLID1</name>
<keyword evidence="1" id="KW-0472">Membrane</keyword>
<sequence length="89" mass="10196">MNDTSKLITFFGGFITGLVITVLFTPLRGKDTRERVDHSLRGFAQGIKGETGKQIMRFKRWKGEVLYAVDAKLKGRVEIEKISDEHIWI</sequence>
<reference evidence="3" key="1">
    <citation type="submission" date="2016-10" db="EMBL/GenBank/DDBJ databases">
        <authorList>
            <person name="Varghese N."/>
            <person name="Submissions S."/>
        </authorList>
    </citation>
    <scope>NUCLEOTIDE SEQUENCE [LARGE SCALE GENOMIC DNA]</scope>
    <source>
        <strain evidence="3">DSM 18733</strain>
    </source>
</reference>
<gene>
    <name evidence="2" type="ORF">SAMN05661044_01326</name>
</gene>
<feature type="transmembrane region" description="Helical" evidence="1">
    <location>
        <begin position="6"/>
        <end position="25"/>
    </location>
</feature>
<evidence type="ECO:0000256" key="1">
    <source>
        <dbReference type="SAM" id="Phobius"/>
    </source>
</evidence>
<evidence type="ECO:0000313" key="3">
    <source>
        <dbReference type="Proteomes" id="UP000199421"/>
    </source>
</evidence>
<accession>A0A1H7KEP0</accession>
<protein>
    <recommendedName>
        <fullName evidence="4">YtxH-like protein</fullName>
    </recommendedName>
</protein>
<dbReference type="EMBL" id="FOAF01000001">
    <property type="protein sequence ID" value="SEK85288.1"/>
    <property type="molecule type" value="Genomic_DNA"/>
</dbReference>
<evidence type="ECO:0008006" key="4">
    <source>
        <dbReference type="Google" id="ProtNLM"/>
    </source>
</evidence>
<keyword evidence="1" id="KW-1133">Transmembrane helix</keyword>